<dbReference type="AlphaFoldDB" id="A0A845SGF8"/>
<dbReference type="SUPFAM" id="SSF50129">
    <property type="entry name" value="GroES-like"/>
    <property type="match status" value="1"/>
</dbReference>
<evidence type="ECO:0000259" key="1">
    <source>
        <dbReference type="SMART" id="SM00829"/>
    </source>
</evidence>
<dbReference type="InterPro" id="IPR052711">
    <property type="entry name" value="Zinc_ADH-like"/>
</dbReference>
<dbReference type="InterPro" id="IPR013154">
    <property type="entry name" value="ADH-like_N"/>
</dbReference>
<gene>
    <name evidence="2" type="ORF">GRH90_04570</name>
</gene>
<evidence type="ECO:0000313" key="2">
    <source>
        <dbReference type="EMBL" id="NDL62034.1"/>
    </source>
</evidence>
<sequence length="336" mass="36494">MKSYRLVDFRSLDDLQLYEENTPQPQRGEVLIRVRAVSLNYRDIAMLGNTYPLSHRKGLVPTSDGAGEVVEVGPDVEDFKTGDRVAGIFHARWFGGRMPIYSNQRGYGSENDGWLCEFKVVSQEAIVRIPDNLSFEEAATLPCAAVTAWNALCGTSQIRAGHRVLIQGTGGVSIFALQFAKVLGASVIATTSSVAKAERLRQFGASEVINYKEEPQWGKRVRELTHGKGVDLIVEVGGPGTIAESLRAIAPGGEIASIGFLSAQGEGIDFFALFGSLATFRPFSVGSRETLEDVCAVMTMSNIKPVIDRIFEFNDAKAAYAHLGSGSHFGKIIIRC</sequence>
<dbReference type="SUPFAM" id="SSF51735">
    <property type="entry name" value="NAD(P)-binding Rossmann-fold domains"/>
    <property type="match status" value="1"/>
</dbReference>
<dbReference type="SMART" id="SM00829">
    <property type="entry name" value="PKS_ER"/>
    <property type="match status" value="1"/>
</dbReference>
<dbReference type="EMBL" id="WUBS01000003">
    <property type="protein sequence ID" value="NDL62034.1"/>
    <property type="molecule type" value="Genomic_DNA"/>
</dbReference>
<dbReference type="Pfam" id="PF08240">
    <property type="entry name" value="ADH_N"/>
    <property type="match status" value="1"/>
</dbReference>
<evidence type="ECO:0000313" key="3">
    <source>
        <dbReference type="Proteomes" id="UP000461443"/>
    </source>
</evidence>
<dbReference type="InterPro" id="IPR013149">
    <property type="entry name" value="ADH-like_C"/>
</dbReference>
<feature type="domain" description="Enoyl reductase (ER)" evidence="1">
    <location>
        <begin position="10"/>
        <end position="334"/>
    </location>
</feature>
<dbReference type="Proteomes" id="UP000461443">
    <property type="component" value="Unassembled WGS sequence"/>
</dbReference>
<name>A0A845SGF8_9GAMM</name>
<dbReference type="PANTHER" id="PTHR45033">
    <property type="match status" value="1"/>
</dbReference>
<dbReference type="InterPro" id="IPR020843">
    <property type="entry name" value="ER"/>
</dbReference>
<dbReference type="PANTHER" id="PTHR45033:SF2">
    <property type="entry name" value="ZINC-TYPE ALCOHOL DEHYDROGENASE-LIKE PROTEIN C1773.06C"/>
    <property type="match status" value="1"/>
</dbReference>
<dbReference type="CDD" id="cd08276">
    <property type="entry name" value="MDR7"/>
    <property type="match status" value="1"/>
</dbReference>
<dbReference type="InterPro" id="IPR011032">
    <property type="entry name" value="GroES-like_sf"/>
</dbReference>
<comment type="caution">
    <text evidence="2">The sequence shown here is derived from an EMBL/GenBank/DDBJ whole genome shotgun (WGS) entry which is preliminary data.</text>
</comment>
<reference evidence="2 3" key="2">
    <citation type="submission" date="2020-02" db="EMBL/GenBank/DDBJ databases">
        <title>The new genus of Enterobacteriales.</title>
        <authorList>
            <person name="Kim I.S."/>
        </authorList>
    </citation>
    <scope>NUCLEOTIDE SEQUENCE [LARGE SCALE GENOMIC DNA]</scope>
    <source>
        <strain evidence="2 3">SAP-6</strain>
    </source>
</reference>
<keyword evidence="3" id="KW-1185">Reference proteome</keyword>
<reference evidence="2 3" key="1">
    <citation type="submission" date="2019-12" db="EMBL/GenBank/DDBJ databases">
        <authorList>
            <person name="Lee S.D."/>
        </authorList>
    </citation>
    <scope>NUCLEOTIDE SEQUENCE [LARGE SCALE GENOMIC DNA]</scope>
    <source>
        <strain evidence="2 3">SAP-6</strain>
    </source>
</reference>
<dbReference type="GO" id="GO:0016491">
    <property type="term" value="F:oxidoreductase activity"/>
    <property type="evidence" value="ECO:0007669"/>
    <property type="project" value="InterPro"/>
</dbReference>
<dbReference type="RefSeq" id="WP_162364728.1">
    <property type="nucleotide sequence ID" value="NZ_WUBS01000003.1"/>
</dbReference>
<dbReference type="Gene3D" id="3.90.180.10">
    <property type="entry name" value="Medium-chain alcohol dehydrogenases, catalytic domain"/>
    <property type="match status" value="1"/>
</dbReference>
<accession>A0A845SGF8</accession>
<proteinExistence type="predicted"/>
<dbReference type="Gene3D" id="3.40.50.720">
    <property type="entry name" value="NAD(P)-binding Rossmann-like Domain"/>
    <property type="match status" value="1"/>
</dbReference>
<dbReference type="InterPro" id="IPR036291">
    <property type="entry name" value="NAD(P)-bd_dom_sf"/>
</dbReference>
<dbReference type="Pfam" id="PF00107">
    <property type="entry name" value="ADH_zinc_N"/>
    <property type="match status" value="1"/>
</dbReference>
<protein>
    <submittedName>
        <fullName evidence="2">Zinc-binding dehydrogenase</fullName>
    </submittedName>
</protein>
<organism evidence="2 3">
    <name type="scientific">Acerihabitans arboris</name>
    <dbReference type="NCBI Taxonomy" id="2691583"/>
    <lineage>
        <taxon>Bacteria</taxon>
        <taxon>Pseudomonadati</taxon>
        <taxon>Pseudomonadota</taxon>
        <taxon>Gammaproteobacteria</taxon>
        <taxon>Enterobacterales</taxon>
        <taxon>Pectobacteriaceae</taxon>
        <taxon>Acerihabitans</taxon>
    </lineage>
</organism>